<dbReference type="Gene3D" id="1.10.357.10">
    <property type="entry name" value="Tetracycline Repressor, domain 2"/>
    <property type="match status" value="1"/>
</dbReference>
<protein>
    <submittedName>
        <fullName evidence="6">TetR family transcriptional regulator [Catenulispora acidiphila DSM]</fullName>
    </submittedName>
</protein>
<dbReference type="GO" id="GO:0003700">
    <property type="term" value="F:DNA-binding transcription factor activity"/>
    <property type="evidence" value="ECO:0007669"/>
    <property type="project" value="TreeGrafter"/>
</dbReference>
<feature type="domain" description="HTH tetR-type" evidence="5">
    <location>
        <begin position="15"/>
        <end position="75"/>
    </location>
</feature>
<dbReference type="SUPFAM" id="SSF46689">
    <property type="entry name" value="Homeodomain-like"/>
    <property type="match status" value="1"/>
</dbReference>
<keyword evidence="2 4" id="KW-0238">DNA-binding</keyword>
<dbReference type="InterPro" id="IPR001647">
    <property type="entry name" value="HTH_TetR"/>
</dbReference>
<evidence type="ECO:0000259" key="5">
    <source>
        <dbReference type="PROSITE" id="PS50977"/>
    </source>
</evidence>
<evidence type="ECO:0000313" key="7">
    <source>
        <dbReference type="Proteomes" id="UP000252008"/>
    </source>
</evidence>
<evidence type="ECO:0000256" key="2">
    <source>
        <dbReference type="ARBA" id="ARBA00023125"/>
    </source>
</evidence>
<dbReference type="InterPro" id="IPR050109">
    <property type="entry name" value="HTH-type_TetR-like_transc_reg"/>
</dbReference>
<proteinExistence type="predicted"/>
<sequence length="192" mass="21476">MPEPEPQGLRERKKVQTRLDIKREAFRLFDRQGYANTTVEQIAEAANVSPRTFYRYFGVKEALLLSDDHIPPIMEAFANAPADLPIIEAYRHGVATFYASLSPEQRAAAIASERMLYEIPEARGLLYSSYVRLIALITDALKRRPDAPADELERRVIAGAIVGILIAASHDNPVPDSALDEMLTILATRLTR</sequence>
<keyword evidence="7" id="KW-1185">Reference proteome</keyword>
<dbReference type="Proteomes" id="UP000252008">
    <property type="component" value="Unassembled WGS sequence"/>
</dbReference>
<dbReference type="InterPro" id="IPR009057">
    <property type="entry name" value="Homeodomain-like_sf"/>
</dbReference>
<dbReference type="STRING" id="39692.BST38_22115"/>
<evidence type="ECO:0000256" key="4">
    <source>
        <dbReference type="PROSITE-ProRule" id="PRU00335"/>
    </source>
</evidence>
<dbReference type="AlphaFoldDB" id="A0A375YGA4"/>
<dbReference type="Pfam" id="PF00440">
    <property type="entry name" value="TetR_N"/>
    <property type="match status" value="1"/>
</dbReference>
<keyword evidence="1" id="KW-0805">Transcription regulation</keyword>
<accession>A0A375YGA4</accession>
<dbReference type="PANTHER" id="PTHR30055">
    <property type="entry name" value="HTH-TYPE TRANSCRIPTIONAL REGULATOR RUTR"/>
    <property type="match status" value="1"/>
</dbReference>
<evidence type="ECO:0000256" key="3">
    <source>
        <dbReference type="ARBA" id="ARBA00023163"/>
    </source>
</evidence>
<reference evidence="6 7" key="1">
    <citation type="submission" date="2018-05" db="EMBL/GenBank/DDBJ databases">
        <authorList>
            <consortium name="IHU Genomes"/>
        </authorList>
    </citation>
    <scope>NUCLEOTIDE SEQUENCE [LARGE SCALE GENOMIC DNA]</scope>
    <source>
        <strain evidence="6 7">P7335</strain>
    </source>
</reference>
<name>A0A375YGA4_MYCPF</name>
<dbReference type="Pfam" id="PF17754">
    <property type="entry name" value="TetR_C_14"/>
    <property type="match status" value="1"/>
</dbReference>
<keyword evidence="3" id="KW-0804">Transcription</keyword>
<dbReference type="InterPro" id="IPR041347">
    <property type="entry name" value="MftR_C"/>
</dbReference>
<organism evidence="6 7">
    <name type="scientific">Mycolicibacterium parafortuitum</name>
    <name type="common">Mycobacterium parafortuitum</name>
    <dbReference type="NCBI Taxonomy" id="39692"/>
    <lineage>
        <taxon>Bacteria</taxon>
        <taxon>Bacillati</taxon>
        <taxon>Actinomycetota</taxon>
        <taxon>Actinomycetes</taxon>
        <taxon>Mycobacteriales</taxon>
        <taxon>Mycobacteriaceae</taxon>
        <taxon>Mycolicibacterium</taxon>
    </lineage>
</organism>
<evidence type="ECO:0000313" key="6">
    <source>
        <dbReference type="EMBL" id="SRX80148.1"/>
    </source>
</evidence>
<feature type="DNA-binding region" description="H-T-H motif" evidence="4">
    <location>
        <begin position="38"/>
        <end position="57"/>
    </location>
</feature>
<dbReference type="PROSITE" id="PS50977">
    <property type="entry name" value="HTH_TETR_2"/>
    <property type="match status" value="1"/>
</dbReference>
<dbReference type="GO" id="GO:0000976">
    <property type="term" value="F:transcription cis-regulatory region binding"/>
    <property type="evidence" value="ECO:0007669"/>
    <property type="project" value="TreeGrafter"/>
</dbReference>
<dbReference type="EMBL" id="UEGS01000001">
    <property type="protein sequence ID" value="SRX80148.1"/>
    <property type="molecule type" value="Genomic_DNA"/>
</dbReference>
<dbReference type="PRINTS" id="PR00455">
    <property type="entry name" value="HTHTETR"/>
</dbReference>
<dbReference type="PANTHER" id="PTHR30055:SF234">
    <property type="entry name" value="HTH-TYPE TRANSCRIPTIONAL REGULATOR BETI"/>
    <property type="match status" value="1"/>
</dbReference>
<gene>
    <name evidence="6" type="ORF">MPP7335_01887</name>
</gene>
<dbReference type="RefSeq" id="WP_083145618.1">
    <property type="nucleotide sequence ID" value="NZ_MVID01000024.1"/>
</dbReference>
<evidence type="ECO:0000256" key="1">
    <source>
        <dbReference type="ARBA" id="ARBA00023015"/>
    </source>
</evidence>
<dbReference type="Gene3D" id="1.10.10.60">
    <property type="entry name" value="Homeodomain-like"/>
    <property type="match status" value="1"/>
</dbReference>